<feature type="transmembrane region" description="Helical" evidence="2">
    <location>
        <begin position="448"/>
        <end position="469"/>
    </location>
</feature>
<reference evidence="3 4" key="1">
    <citation type="submission" date="2024-09" db="EMBL/GenBank/DDBJ databases">
        <authorList>
            <person name="Sun Q."/>
            <person name="Mori K."/>
        </authorList>
    </citation>
    <scope>NUCLEOTIDE SEQUENCE [LARGE SCALE GENOMIC DNA]</scope>
    <source>
        <strain evidence="3 4">JCM 4362</strain>
    </source>
</reference>
<comment type="caution">
    <text evidence="3">The sequence shown here is derived from an EMBL/GenBank/DDBJ whole genome shotgun (WGS) entry which is preliminary data.</text>
</comment>
<dbReference type="RefSeq" id="WP_345229067.1">
    <property type="nucleotide sequence ID" value="NZ_BAAAXE010000015.1"/>
</dbReference>
<sequence>MTVLDLPSALRRSPGDEPSGVGPSGVRLPRVPVRAARALFLVSLAGLTGLMGWLAFWLCRLTVDDAFISWRYGKSFAGSGVWDWNPVVAGSGLPRVEAYTNPLYAALSIVPAVAGWPVEAFFKAFGLLLLCGGIAVAAVLRDVPRHQRVALVAVMAANPVFVSHFFHGLESGSFALFIALLYGVLYRRGRLGALGRTAAVLVALSRPEGVAYAFAAVAWAALANRGDRREVRGALAVAGGLAGYWALRAWWFGRLLPHTYLVTSGSVDASGVVRQLVHPVLPVLGTLAGGAVLCAFLWRRADARRCRGQDGGPRAARGPGPRPGGRGPLPLQDLTPVVPAALTCGIALVFYPLSALHMDVGNRFFWQLTAPVALVLLCRPLKGRRLPGGARATDGAAPKWTAPALGLTGVAVLHFQGMPGVDPTAVVVGGSAAVVAALVLWGRTATPLLAAGSAGLMLAVSAIPLESLVGGMTYRFHLREAHEELGRLMARDPTVRGLVGTGDAGVLPYALNEHQQAVDLGGLADPYRAGPGGIPREVFAQHGAAVVVPAGGPDEDRNWFGTASSRTVVDHVRKEKWTYSAGLPFGGAYWLNVFVRPGTGERFLRELKARRPAAERANLSPERIGWTYAEAHRWDFPFLDDPVR</sequence>
<name>A0ABV5PIL9_STRCM</name>
<accession>A0ABV5PIL9</accession>
<keyword evidence="4" id="KW-1185">Reference proteome</keyword>
<evidence type="ECO:0000256" key="2">
    <source>
        <dbReference type="SAM" id="Phobius"/>
    </source>
</evidence>
<organism evidence="3 4">
    <name type="scientific">Streptomyces cremeus</name>
    <dbReference type="NCBI Taxonomy" id="66881"/>
    <lineage>
        <taxon>Bacteria</taxon>
        <taxon>Bacillati</taxon>
        <taxon>Actinomycetota</taxon>
        <taxon>Actinomycetes</taxon>
        <taxon>Kitasatosporales</taxon>
        <taxon>Streptomycetaceae</taxon>
        <taxon>Streptomyces</taxon>
    </lineage>
</organism>
<keyword evidence="2" id="KW-0812">Transmembrane</keyword>
<evidence type="ECO:0000256" key="1">
    <source>
        <dbReference type="SAM" id="MobiDB-lite"/>
    </source>
</evidence>
<feature type="region of interest" description="Disordered" evidence="1">
    <location>
        <begin position="307"/>
        <end position="330"/>
    </location>
</feature>
<feature type="transmembrane region" description="Helical" evidence="2">
    <location>
        <begin position="38"/>
        <end position="58"/>
    </location>
</feature>
<feature type="transmembrane region" description="Helical" evidence="2">
    <location>
        <begin position="198"/>
        <end position="222"/>
    </location>
</feature>
<feature type="transmembrane region" description="Helical" evidence="2">
    <location>
        <begin position="161"/>
        <end position="186"/>
    </location>
</feature>
<feature type="transmembrane region" description="Helical" evidence="2">
    <location>
        <begin position="276"/>
        <end position="298"/>
    </location>
</feature>
<feature type="transmembrane region" description="Helical" evidence="2">
    <location>
        <begin position="120"/>
        <end position="140"/>
    </location>
</feature>
<keyword evidence="2" id="KW-1133">Transmembrane helix</keyword>
<dbReference type="Proteomes" id="UP001589718">
    <property type="component" value="Unassembled WGS sequence"/>
</dbReference>
<feature type="region of interest" description="Disordered" evidence="1">
    <location>
        <begin position="1"/>
        <end position="24"/>
    </location>
</feature>
<protein>
    <recommendedName>
        <fullName evidence="5">Glycosyltransferase RgtA/B/C/D-like domain-containing protein</fullName>
    </recommendedName>
</protein>
<feature type="transmembrane region" description="Helical" evidence="2">
    <location>
        <begin position="234"/>
        <end position="256"/>
    </location>
</feature>
<gene>
    <name evidence="3" type="ORF">ACFFTU_20655</name>
</gene>
<proteinExistence type="predicted"/>
<evidence type="ECO:0000313" key="4">
    <source>
        <dbReference type="Proteomes" id="UP001589718"/>
    </source>
</evidence>
<dbReference type="EMBL" id="JBHMCR010000009">
    <property type="protein sequence ID" value="MFB9522361.1"/>
    <property type="molecule type" value="Genomic_DNA"/>
</dbReference>
<keyword evidence="2" id="KW-0472">Membrane</keyword>
<evidence type="ECO:0000313" key="3">
    <source>
        <dbReference type="EMBL" id="MFB9522361.1"/>
    </source>
</evidence>
<feature type="transmembrane region" description="Helical" evidence="2">
    <location>
        <begin position="334"/>
        <end position="352"/>
    </location>
</feature>
<feature type="transmembrane region" description="Helical" evidence="2">
    <location>
        <begin position="424"/>
        <end position="442"/>
    </location>
</feature>
<evidence type="ECO:0008006" key="5">
    <source>
        <dbReference type="Google" id="ProtNLM"/>
    </source>
</evidence>